<feature type="region of interest" description="Disordered" evidence="1">
    <location>
        <begin position="214"/>
        <end position="233"/>
    </location>
</feature>
<dbReference type="EMBL" id="CP151509">
    <property type="protein sequence ID" value="WZN64109.1"/>
    <property type="molecule type" value="Genomic_DNA"/>
</dbReference>
<organism evidence="2 3">
    <name type="scientific">Chloropicon roscoffensis</name>
    <dbReference type="NCBI Taxonomy" id="1461544"/>
    <lineage>
        <taxon>Eukaryota</taxon>
        <taxon>Viridiplantae</taxon>
        <taxon>Chlorophyta</taxon>
        <taxon>Chloropicophyceae</taxon>
        <taxon>Chloropicales</taxon>
        <taxon>Chloropicaceae</taxon>
        <taxon>Chloropicon</taxon>
    </lineage>
</organism>
<dbReference type="AlphaFoldDB" id="A0AAX4PD59"/>
<feature type="region of interest" description="Disordered" evidence="1">
    <location>
        <begin position="93"/>
        <end position="123"/>
    </location>
</feature>
<name>A0AAX4PD59_9CHLO</name>
<protein>
    <submittedName>
        <fullName evidence="2">Uncharacterized protein</fullName>
    </submittedName>
</protein>
<proteinExistence type="predicted"/>
<dbReference type="Proteomes" id="UP001472866">
    <property type="component" value="Chromosome 09"/>
</dbReference>
<feature type="region of interest" description="Disordered" evidence="1">
    <location>
        <begin position="151"/>
        <end position="175"/>
    </location>
</feature>
<evidence type="ECO:0000256" key="1">
    <source>
        <dbReference type="SAM" id="MobiDB-lite"/>
    </source>
</evidence>
<sequence length="496" mass="55216">MGLRGAPPQNQKVETTCVIPFRSDISGDEVRSEQTLRTIESEFVSKYLEKIGVTPTKATADLMRRLTPINLSTLETQLKPGKGSETEVCITLKPPERSGGGGGSVQNTAKGHLSGSPMSEGPTSENLISLGVLAQLPKEFREELEWRRLAKEKADVSSFEDPASSDGNDSGRGANVFTQASSQHLFPYNLKNKKKGTGRRSNKFQDGIFHHNTTHAHQKRSGQQGQDPNAPGLQDEVTEHLVEEFQADFLQGLEDWKQENGVSLKGSIYLRDRAFQSVQDTLLSRPVLKLFKTTGVYLIEKFVGRRAGTGRGGAPESVDLAEPRKAKEQAERLFLILNEFSRLCKANRKEKVGLCFVLPIVLLSLRAFVEHVTRLLYPTLMSSPEGKEVASRMDSTITTLLDPHSWYSRVSVFQSTRTAMQIMTAYRQSAHQPIRYNFHHTSPLVRAALGNPLSSQYRSFIHNSEKHAIKEKRQLAEIAKLGVGHRERLLGKSLES</sequence>
<keyword evidence="3" id="KW-1185">Reference proteome</keyword>
<evidence type="ECO:0000313" key="3">
    <source>
        <dbReference type="Proteomes" id="UP001472866"/>
    </source>
</evidence>
<gene>
    <name evidence="2" type="ORF">HKI87_09g56630</name>
</gene>
<evidence type="ECO:0000313" key="2">
    <source>
        <dbReference type="EMBL" id="WZN64109.1"/>
    </source>
</evidence>
<accession>A0AAX4PD59</accession>
<reference evidence="2 3" key="1">
    <citation type="submission" date="2024-03" db="EMBL/GenBank/DDBJ databases">
        <title>Complete genome sequence of the green alga Chloropicon roscoffensis RCC1871.</title>
        <authorList>
            <person name="Lemieux C."/>
            <person name="Pombert J.-F."/>
            <person name="Otis C."/>
            <person name="Turmel M."/>
        </authorList>
    </citation>
    <scope>NUCLEOTIDE SEQUENCE [LARGE SCALE GENOMIC DNA]</scope>
    <source>
        <strain evidence="2 3">RCC1871</strain>
    </source>
</reference>